<evidence type="ECO:0000256" key="2">
    <source>
        <dbReference type="ARBA" id="ARBA00022840"/>
    </source>
</evidence>
<keyword evidence="4" id="KW-0238">DNA-binding</keyword>
<name>A0A850TBX6_9BACT</name>
<evidence type="ECO:0000256" key="1">
    <source>
        <dbReference type="ARBA" id="ARBA00022741"/>
    </source>
</evidence>
<dbReference type="Gene3D" id="1.10.8.60">
    <property type="match status" value="1"/>
</dbReference>
<feature type="coiled-coil region" evidence="6">
    <location>
        <begin position="281"/>
        <end position="308"/>
    </location>
</feature>
<dbReference type="InterPro" id="IPR025944">
    <property type="entry name" value="Sigma_54_int_dom_CS"/>
</dbReference>
<dbReference type="PANTHER" id="PTHR32071:SF38">
    <property type="entry name" value="PSP OPERON TRANSCRIPTIONAL ACTIVATOR"/>
    <property type="match status" value="1"/>
</dbReference>
<feature type="domain" description="Sigma-54 factor interaction" evidence="7">
    <location>
        <begin position="21"/>
        <end position="251"/>
    </location>
</feature>
<dbReference type="GO" id="GO:0043565">
    <property type="term" value="F:sequence-specific DNA binding"/>
    <property type="evidence" value="ECO:0007669"/>
    <property type="project" value="InterPro"/>
</dbReference>
<dbReference type="Proteomes" id="UP000553343">
    <property type="component" value="Unassembled WGS sequence"/>
</dbReference>
<dbReference type="SMART" id="SM00382">
    <property type="entry name" value="AAA"/>
    <property type="match status" value="1"/>
</dbReference>
<reference evidence="8 9" key="1">
    <citation type="submission" date="2020-06" db="EMBL/GenBank/DDBJ databases">
        <title>High-quality draft genome of sulfate reducer Desulfobacter latus type strain AcrS2 isolated from marine sediment.</title>
        <authorList>
            <person name="Hoppe M."/>
            <person name="Larsen C.K."/>
            <person name="Marshall I.P.G."/>
            <person name="Schramm A."/>
            <person name="Marietou A.G."/>
        </authorList>
    </citation>
    <scope>NUCLEOTIDE SEQUENCE [LARGE SCALE GENOMIC DNA]</scope>
    <source>
        <strain evidence="8 9">AcRS2</strain>
    </source>
</reference>
<evidence type="ECO:0000256" key="4">
    <source>
        <dbReference type="ARBA" id="ARBA00023125"/>
    </source>
</evidence>
<dbReference type="InterPro" id="IPR025943">
    <property type="entry name" value="Sigma_54_int_dom_ATP-bd_2"/>
</dbReference>
<dbReference type="InterPro" id="IPR003593">
    <property type="entry name" value="AAA+_ATPase"/>
</dbReference>
<dbReference type="AlphaFoldDB" id="A0A850TBX6"/>
<evidence type="ECO:0000256" key="3">
    <source>
        <dbReference type="ARBA" id="ARBA00023015"/>
    </source>
</evidence>
<dbReference type="GO" id="GO:0005524">
    <property type="term" value="F:ATP binding"/>
    <property type="evidence" value="ECO:0007669"/>
    <property type="project" value="UniProtKB-KW"/>
</dbReference>
<dbReference type="NCBIfam" id="TIGR02974">
    <property type="entry name" value="phageshock_pspF"/>
    <property type="match status" value="1"/>
</dbReference>
<keyword evidence="5" id="KW-0804">Transcription</keyword>
<keyword evidence="9" id="KW-1185">Reference proteome</keyword>
<sequence>MKLGYTHSADNHTGSVSMSEALGQSEAFLSFQEQISRVAPIERPVLILGERGTGKELASARLHFLSRRWQKPFVTLNCAALTATLIESELFGYEKGAFTGAAARRIGRFEQADGGTLFLDEIGNIPMEVQEKILRVVEYGRFERVGAVNPVHTDVRIVGASNVDLAQMARFGRFKQDLLDRLSFEVIYVPPLRIRKGDVMLLANHFAGRMAFELGFNQVPEFGKKAVRSLESHGWPGNVRELKNVVERAVYKSNAPVITRIEFSPFASPYSPLPGPGTPPVGQAESRIADLSADRKSIQDKEKALSAEEDAVLPLAELAALPLKKAVLVLERFRLSQALTAARFNQKKAAANLGISYDQFRGLKKKHGI</sequence>
<keyword evidence="3" id="KW-0805">Transcription regulation</keyword>
<keyword evidence="6" id="KW-0175">Coiled coil</keyword>
<keyword evidence="1" id="KW-0547">Nucleotide-binding</keyword>
<dbReference type="Gene3D" id="1.10.10.60">
    <property type="entry name" value="Homeodomain-like"/>
    <property type="match status" value="1"/>
</dbReference>
<gene>
    <name evidence="8" type="primary">pspF</name>
    <name evidence="8" type="ORF">HXW94_07735</name>
</gene>
<accession>A0A850TBX6</accession>
<dbReference type="InterPro" id="IPR002078">
    <property type="entry name" value="Sigma_54_int"/>
</dbReference>
<dbReference type="Pfam" id="PF00158">
    <property type="entry name" value="Sigma54_activat"/>
    <property type="match status" value="1"/>
</dbReference>
<keyword evidence="2" id="KW-0067">ATP-binding</keyword>
<evidence type="ECO:0000313" key="9">
    <source>
        <dbReference type="Proteomes" id="UP000553343"/>
    </source>
</evidence>
<protein>
    <submittedName>
        <fullName evidence="8">Phage shock protein operon transcriptional activator</fullName>
    </submittedName>
</protein>
<proteinExistence type="predicted"/>
<dbReference type="FunFam" id="3.40.50.300:FF:000006">
    <property type="entry name" value="DNA-binding transcriptional regulator NtrC"/>
    <property type="match status" value="1"/>
</dbReference>
<dbReference type="PANTHER" id="PTHR32071">
    <property type="entry name" value="TRANSCRIPTIONAL REGULATORY PROTEIN"/>
    <property type="match status" value="1"/>
</dbReference>
<evidence type="ECO:0000256" key="5">
    <source>
        <dbReference type="ARBA" id="ARBA00023163"/>
    </source>
</evidence>
<evidence type="ECO:0000256" key="6">
    <source>
        <dbReference type="SAM" id="Coils"/>
    </source>
</evidence>
<dbReference type="InterPro" id="IPR014317">
    <property type="entry name" value="Transcription_activator_PspF"/>
</dbReference>
<dbReference type="CDD" id="cd00009">
    <property type="entry name" value="AAA"/>
    <property type="match status" value="1"/>
</dbReference>
<dbReference type="RefSeq" id="WP_178366331.1">
    <property type="nucleotide sequence ID" value="NZ_JACADJ010000019.1"/>
</dbReference>
<dbReference type="PROSITE" id="PS00688">
    <property type="entry name" value="SIGMA54_INTERACT_3"/>
    <property type="match status" value="1"/>
</dbReference>
<dbReference type="Gene3D" id="3.40.50.300">
    <property type="entry name" value="P-loop containing nucleotide triphosphate hydrolases"/>
    <property type="match status" value="1"/>
</dbReference>
<dbReference type="GO" id="GO:0006355">
    <property type="term" value="P:regulation of DNA-templated transcription"/>
    <property type="evidence" value="ECO:0007669"/>
    <property type="project" value="InterPro"/>
</dbReference>
<dbReference type="Pfam" id="PF25601">
    <property type="entry name" value="AAA_lid_14"/>
    <property type="match status" value="1"/>
</dbReference>
<dbReference type="InterPro" id="IPR027417">
    <property type="entry name" value="P-loop_NTPase"/>
</dbReference>
<dbReference type="PROSITE" id="PS00676">
    <property type="entry name" value="SIGMA54_INTERACT_2"/>
    <property type="match status" value="1"/>
</dbReference>
<dbReference type="PROSITE" id="PS50045">
    <property type="entry name" value="SIGMA54_INTERACT_4"/>
    <property type="match status" value="1"/>
</dbReference>
<dbReference type="EMBL" id="JACADJ010000019">
    <property type="protein sequence ID" value="NWH04876.1"/>
    <property type="molecule type" value="Genomic_DNA"/>
</dbReference>
<dbReference type="Pfam" id="PF02954">
    <property type="entry name" value="HTH_8"/>
    <property type="match status" value="1"/>
</dbReference>
<dbReference type="InterPro" id="IPR058031">
    <property type="entry name" value="AAA_lid_NorR"/>
</dbReference>
<evidence type="ECO:0000259" key="7">
    <source>
        <dbReference type="PROSITE" id="PS50045"/>
    </source>
</evidence>
<evidence type="ECO:0000313" key="8">
    <source>
        <dbReference type="EMBL" id="NWH04876.1"/>
    </source>
</evidence>
<dbReference type="InterPro" id="IPR002197">
    <property type="entry name" value="HTH_Fis"/>
</dbReference>
<dbReference type="SUPFAM" id="SSF52540">
    <property type="entry name" value="P-loop containing nucleoside triphosphate hydrolases"/>
    <property type="match status" value="1"/>
</dbReference>
<organism evidence="8 9">
    <name type="scientific">Desulfobacter latus</name>
    <dbReference type="NCBI Taxonomy" id="2292"/>
    <lineage>
        <taxon>Bacteria</taxon>
        <taxon>Pseudomonadati</taxon>
        <taxon>Thermodesulfobacteriota</taxon>
        <taxon>Desulfobacteria</taxon>
        <taxon>Desulfobacterales</taxon>
        <taxon>Desulfobacteraceae</taxon>
        <taxon>Desulfobacter</taxon>
    </lineage>
</organism>
<comment type="caution">
    <text evidence="8">The sequence shown here is derived from an EMBL/GenBank/DDBJ whole genome shotgun (WGS) entry which is preliminary data.</text>
</comment>